<dbReference type="Proteomes" id="UP000184139">
    <property type="component" value="Unassembled WGS sequence"/>
</dbReference>
<dbReference type="STRING" id="1121409.SAMN02745124_04380"/>
<dbReference type="InterPro" id="IPR028098">
    <property type="entry name" value="Glyco_trans_4-like_N"/>
</dbReference>
<dbReference type="PANTHER" id="PTHR12526">
    <property type="entry name" value="GLYCOSYLTRANSFERASE"/>
    <property type="match status" value="1"/>
</dbReference>
<accession>A0A1M5YS00</accession>
<sequence>MKYNVLYIIESMNLGGTEKQLCELINGLSANGVVRPHLCTLKPSSDLLDSINCPKIDLGTRRLLSLDIPQKIKKLARFCNDYEICLVQTFFQDPSVIGAMLKLLLPVKLIITFRDLGFWRTRLENFKMRLAYKRADGFIANSLAVKKHFSINDGLALDKIKVIYNGFDMTELEGYRSGSVEDGLREIGIVANLNRPVKRVQDFIAAAALVRAKNPNVVFSVIGDGHLRMDLERFTDSLGLNQVVNFVGRLENPLEHIANFSVGVITSETEGLSNAIIEYMACSVPVVATNTGGNPELVLEGENGFLYPVGNVEVLADRILKLLDDNVNQRIGRNNRERVASNLSLSYMVKCYENHYQDMLSGCPLQPTSLGGQL</sequence>
<dbReference type="OrthoDB" id="5490313at2"/>
<evidence type="ECO:0000313" key="3">
    <source>
        <dbReference type="Proteomes" id="UP000184139"/>
    </source>
</evidence>
<dbReference type="Gene3D" id="3.40.50.2000">
    <property type="entry name" value="Glycogen Phosphorylase B"/>
    <property type="match status" value="2"/>
</dbReference>
<dbReference type="PANTHER" id="PTHR12526:SF630">
    <property type="entry name" value="GLYCOSYLTRANSFERASE"/>
    <property type="match status" value="1"/>
</dbReference>
<evidence type="ECO:0000259" key="1">
    <source>
        <dbReference type="Pfam" id="PF13439"/>
    </source>
</evidence>
<keyword evidence="2" id="KW-0808">Transferase</keyword>
<proteinExistence type="predicted"/>
<dbReference type="Pfam" id="PF13439">
    <property type="entry name" value="Glyco_transf_4"/>
    <property type="match status" value="1"/>
</dbReference>
<keyword evidence="3" id="KW-1185">Reference proteome</keyword>
<reference evidence="2 3" key="1">
    <citation type="submission" date="2016-11" db="EMBL/GenBank/DDBJ databases">
        <authorList>
            <person name="Jaros S."/>
            <person name="Januszkiewicz K."/>
            <person name="Wedrychowicz H."/>
        </authorList>
    </citation>
    <scope>NUCLEOTIDE SEQUENCE [LARGE SCALE GENOMIC DNA]</scope>
    <source>
        <strain evidence="2 3">DSM 9705</strain>
    </source>
</reference>
<gene>
    <name evidence="2" type="ORF">SAMN02745124_04380</name>
</gene>
<dbReference type="AlphaFoldDB" id="A0A1M5YS00"/>
<organism evidence="2 3">
    <name type="scientific">Desulfofustis glycolicus DSM 9705</name>
    <dbReference type="NCBI Taxonomy" id="1121409"/>
    <lineage>
        <taxon>Bacteria</taxon>
        <taxon>Pseudomonadati</taxon>
        <taxon>Thermodesulfobacteriota</taxon>
        <taxon>Desulfobulbia</taxon>
        <taxon>Desulfobulbales</taxon>
        <taxon>Desulfocapsaceae</taxon>
        <taxon>Desulfofustis</taxon>
    </lineage>
</organism>
<dbReference type="SUPFAM" id="SSF53756">
    <property type="entry name" value="UDP-Glycosyltransferase/glycogen phosphorylase"/>
    <property type="match status" value="1"/>
</dbReference>
<dbReference type="Pfam" id="PF13692">
    <property type="entry name" value="Glyco_trans_1_4"/>
    <property type="match status" value="1"/>
</dbReference>
<feature type="domain" description="Glycosyltransferase subfamily 4-like N-terminal" evidence="1">
    <location>
        <begin position="15"/>
        <end position="169"/>
    </location>
</feature>
<dbReference type="RefSeq" id="WP_073379434.1">
    <property type="nucleotide sequence ID" value="NZ_FQXS01000053.1"/>
</dbReference>
<evidence type="ECO:0000313" key="2">
    <source>
        <dbReference type="EMBL" id="SHI14751.1"/>
    </source>
</evidence>
<dbReference type="EMBL" id="FQXS01000053">
    <property type="protein sequence ID" value="SHI14751.1"/>
    <property type="molecule type" value="Genomic_DNA"/>
</dbReference>
<name>A0A1M5YS00_9BACT</name>
<protein>
    <submittedName>
        <fullName evidence="2">Glycosyltransferase involved in cell wall bisynthesis</fullName>
    </submittedName>
</protein>
<dbReference type="GO" id="GO:0016757">
    <property type="term" value="F:glycosyltransferase activity"/>
    <property type="evidence" value="ECO:0007669"/>
    <property type="project" value="UniProtKB-ARBA"/>
</dbReference>